<gene>
    <name evidence="1" type="ORF">QYE76_024973</name>
</gene>
<comment type="caution">
    <text evidence="1">The sequence shown here is derived from an EMBL/GenBank/DDBJ whole genome shotgun (WGS) entry which is preliminary data.</text>
</comment>
<dbReference type="EMBL" id="JAUUTY010000006">
    <property type="protein sequence ID" value="KAK1619456.1"/>
    <property type="molecule type" value="Genomic_DNA"/>
</dbReference>
<reference evidence="1" key="1">
    <citation type="submission" date="2023-07" db="EMBL/GenBank/DDBJ databases">
        <title>A chromosome-level genome assembly of Lolium multiflorum.</title>
        <authorList>
            <person name="Chen Y."/>
            <person name="Copetti D."/>
            <person name="Kolliker R."/>
            <person name="Studer B."/>
        </authorList>
    </citation>
    <scope>NUCLEOTIDE SEQUENCE</scope>
    <source>
        <strain evidence="1">02402/16</strain>
        <tissue evidence="1">Leaf</tissue>
    </source>
</reference>
<accession>A0AAD8REQ9</accession>
<sequence>MASPEMSVICSVLNPDMEHMMNLGVLLIHHFRRQRATISGKNTWVLSPEEFHALRGWDDFGQDHQYQQPPQQSYMQQQPGYDYVPREEYDTLVGRVGDVESMLQYVNSNVLSLTQSFSEFSTHFQTYYPPPHGVAGGQ</sequence>
<evidence type="ECO:0000313" key="1">
    <source>
        <dbReference type="EMBL" id="KAK1619456.1"/>
    </source>
</evidence>
<dbReference type="Proteomes" id="UP001231189">
    <property type="component" value="Unassembled WGS sequence"/>
</dbReference>
<dbReference type="AlphaFoldDB" id="A0AAD8REQ9"/>
<organism evidence="1 2">
    <name type="scientific">Lolium multiflorum</name>
    <name type="common">Italian ryegrass</name>
    <name type="synonym">Lolium perenne subsp. multiflorum</name>
    <dbReference type="NCBI Taxonomy" id="4521"/>
    <lineage>
        <taxon>Eukaryota</taxon>
        <taxon>Viridiplantae</taxon>
        <taxon>Streptophyta</taxon>
        <taxon>Embryophyta</taxon>
        <taxon>Tracheophyta</taxon>
        <taxon>Spermatophyta</taxon>
        <taxon>Magnoliopsida</taxon>
        <taxon>Liliopsida</taxon>
        <taxon>Poales</taxon>
        <taxon>Poaceae</taxon>
        <taxon>BOP clade</taxon>
        <taxon>Pooideae</taxon>
        <taxon>Poodae</taxon>
        <taxon>Poeae</taxon>
        <taxon>Poeae Chloroplast Group 2 (Poeae type)</taxon>
        <taxon>Loliodinae</taxon>
        <taxon>Loliinae</taxon>
        <taxon>Lolium</taxon>
    </lineage>
</organism>
<keyword evidence="2" id="KW-1185">Reference proteome</keyword>
<evidence type="ECO:0000313" key="2">
    <source>
        <dbReference type="Proteomes" id="UP001231189"/>
    </source>
</evidence>
<proteinExistence type="predicted"/>
<protein>
    <submittedName>
        <fullName evidence="1">Uncharacterized protein</fullName>
    </submittedName>
</protein>
<name>A0AAD8REQ9_LOLMU</name>